<evidence type="ECO:0000256" key="3">
    <source>
        <dbReference type="PIRSR" id="PIRSR603782-2"/>
    </source>
</evidence>
<evidence type="ECO:0000313" key="4">
    <source>
        <dbReference type="EMBL" id="RJX49909.1"/>
    </source>
</evidence>
<reference evidence="4 5" key="1">
    <citation type="submission" date="2018-06" db="EMBL/GenBank/DDBJ databases">
        <title>Halonotius sp. F13-13 a new haloarchaeeon isolated from a solar saltern from Isla Cristina, Huelva, Spain.</title>
        <authorList>
            <person name="Duran-Viseras A."/>
            <person name="Sanchez-Porro C."/>
            <person name="Ventosa A."/>
        </authorList>
    </citation>
    <scope>NUCLEOTIDE SEQUENCE [LARGE SCALE GENOMIC DNA]</scope>
    <source>
        <strain evidence="4 5">CECT 7525</strain>
    </source>
</reference>
<name>A0A3A6QPG9_9EURY</name>
<dbReference type="GO" id="GO:0046872">
    <property type="term" value="F:metal ion binding"/>
    <property type="evidence" value="ECO:0007669"/>
    <property type="project" value="UniProtKB-KW"/>
</dbReference>
<comment type="caution">
    <text evidence="4">The sequence shown here is derived from an EMBL/GenBank/DDBJ whole genome shotgun (WGS) entry which is preliminary data.</text>
</comment>
<keyword evidence="2" id="KW-0479">Metal-binding</keyword>
<keyword evidence="2" id="KW-0186">Copper</keyword>
<dbReference type="EMBL" id="QMDW01000008">
    <property type="protein sequence ID" value="RJX49909.1"/>
    <property type="molecule type" value="Genomic_DNA"/>
</dbReference>
<dbReference type="CDD" id="cd02968">
    <property type="entry name" value="SCO"/>
    <property type="match status" value="1"/>
</dbReference>
<feature type="binding site" evidence="2">
    <location>
        <position position="90"/>
    </location>
    <ligand>
        <name>Cu cation</name>
        <dbReference type="ChEBI" id="CHEBI:23378"/>
    </ligand>
</feature>
<dbReference type="Pfam" id="PF02630">
    <property type="entry name" value="SCO1-SenC"/>
    <property type="match status" value="1"/>
</dbReference>
<dbReference type="PROSITE" id="PS51257">
    <property type="entry name" value="PROKAR_LIPOPROTEIN"/>
    <property type="match status" value="1"/>
</dbReference>
<protein>
    <submittedName>
        <fullName evidence="4">SCO family protein</fullName>
    </submittedName>
</protein>
<feature type="disulfide bond" description="Redox-active" evidence="3">
    <location>
        <begin position="90"/>
        <end position="94"/>
    </location>
</feature>
<proteinExistence type="inferred from homology"/>
<feature type="binding site" evidence="2">
    <location>
        <position position="94"/>
    </location>
    <ligand>
        <name>Cu cation</name>
        <dbReference type="ChEBI" id="CHEBI:23378"/>
    </ligand>
</feature>
<dbReference type="OrthoDB" id="27579at2157"/>
<evidence type="ECO:0000256" key="2">
    <source>
        <dbReference type="PIRSR" id="PIRSR603782-1"/>
    </source>
</evidence>
<evidence type="ECO:0000313" key="5">
    <source>
        <dbReference type="Proteomes" id="UP000281564"/>
    </source>
</evidence>
<dbReference type="Proteomes" id="UP000281564">
    <property type="component" value="Unassembled WGS sequence"/>
</dbReference>
<feature type="binding site" evidence="2">
    <location>
        <position position="188"/>
    </location>
    <ligand>
        <name>Cu cation</name>
        <dbReference type="ChEBI" id="CHEBI:23378"/>
    </ligand>
</feature>
<accession>A0A3A6QPG9</accession>
<comment type="similarity">
    <text evidence="1">Belongs to the SCO1/2 family.</text>
</comment>
<dbReference type="Gene3D" id="3.40.30.10">
    <property type="entry name" value="Glutaredoxin"/>
    <property type="match status" value="1"/>
</dbReference>
<dbReference type="AlphaFoldDB" id="A0A3A6QPG9"/>
<dbReference type="RefSeq" id="WP_120084391.1">
    <property type="nucleotide sequence ID" value="NZ_QMDW01000008.1"/>
</dbReference>
<evidence type="ECO:0000256" key="1">
    <source>
        <dbReference type="ARBA" id="ARBA00010996"/>
    </source>
</evidence>
<sequence>MDRRSYLNAGAAVAAAGATAGCLGGLFDNGPENVVLSEPDDQLADSSSLAYPAYGESFPTFTLSNPFAEASFSVADFGEPFLCTAFYAFCPAECILLLNSFGKVQARLLEADRADEIGLLAITFDPERDTPETLRTNADRRGINYQHPMWYYLRPRSADAAKQVVEEKLGLAYEKIGDVNGDAYEFTHISVTFLVNPDGVVERAYRGEQPAVDRLVDDSLTVQNAYSQDT</sequence>
<keyword evidence="5" id="KW-1185">Reference proteome</keyword>
<dbReference type="InterPro" id="IPR003782">
    <property type="entry name" value="SCO1/SenC"/>
</dbReference>
<dbReference type="SUPFAM" id="SSF52833">
    <property type="entry name" value="Thioredoxin-like"/>
    <property type="match status" value="1"/>
</dbReference>
<dbReference type="InterPro" id="IPR036249">
    <property type="entry name" value="Thioredoxin-like_sf"/>
</dbReference>
<organism evidence="4 5">
    <name type="scientific">Halonotius pteroides</name>
    <dbReference type="NCBI Taxonomy" id="268735"/>
    <lineage>
        <taxon>Archaea</taxon>
        <taxon>Methanobacteriati</taxon>
        <taxon>Methanobacteriota</taxon>
        <taxon>Stenosarchaea group</taxon>
        <taxon>Halobacteria</taxon>
        <taxon>Halobacteriales</taxon>
        <taxon>Haloferacaceae</taxon>
        <taxon>Halonotius</taxon>
    </lineage>
</organism>
<keyword evidence="3" id="KW-1015">Disulfide bond</keyword>
<gene>
    <name evidence="4" type="ORF">DP106_07310</name>
</gene>